<reference evidence="3" key="1">
    <citation type="journal article" date="2013" name="Nature">
        <title>Pan genome of the phytoplankton Emiliania underpins its global distribution.</title>
        <authorList>
            <person name="Read B.A."/>
            <person name="Kegel J."/>
            <person name="Klute M.J."/>
            <person name="Kuo A."/>
            <person name="Lefebvre S.C."/>
            <person name="Maumus F."/>
            <person name="Mayer C."/>
            <person name="Miller J."/>
            <person name="Monier A."/>
            <person name="Salamov A."/>
            <person name="Young J."/>
            <person name="Aguilar M."/>
            <person name="Claverie J.M."/>
            <person name="Frickenhaus S."/>
            <person name="Gonzalez K."/>
            <person name="Herman E.K."/>
            <person name="Lin Y.C."/>
            <person name="Napier J."/>
            <person name="Ogata H."/>
            <person name="Sarno A.F."/>
            <person name="Shmutz J."/>
            <person name="Schroeder D."/>
            <person name="de Vargas C."/>
            <person name="Verret F."/>
            <person name="von Dassow P."/>
            <person name="Valentin K."/>
            <person name="Van de Peer Y."/>
            <person name="Wheeler G."/>
            <person name="Dacks J.B."/>
            <person name="Delwiche C.F."/>
            <person name="Dyhrman S.T."/>
            <person name="Glockner G."/>
            <person name="John U."/>
            <person name="Richards T."/>
            <person name="Worden A.Z."/>
            <person name="Zhang X."/>
            <person name="Grigoriev I.V."/>
            <person name="Allen A.E."/>
            <person name="Bidle K."/>
            <person name="Borodovsky M."/>
            <person name="Bowler C."/>
            <person name="Brownlee C."/>
            <person name="Cock J.M."/>
            <person name="Elias M."/>
            <person name="Gladyshev V.N."/>
            <person name="Groth M."/>
            <person name="Guda C."/>
            <person name="Hadaegh A."/>
            <person name="Iglesias-Rodriguez M.D."/>
            <person name="Jenkins J."/>
            <person name="Jones B.M."/>
            <person name="Lawson T."/>
            <person name="Leese F."/>
            <person name="Lindquist E."/>
            <person name="Lobanov A."/>
            <person name="Lomsadze A."/>
            <person name="Malik S.B."/>
            <person name="Marsh M.E."/>
            <person name="Mackinder L."/>
            <person name="Mock T."/>
            <person name="Mueller-Roeber B."/>
            <person name="Pagarete A."/>
            <person name="Parker M."/>
            <person name="Probert I."/>
            <person name="Quesneville H."/>
            <person name="Raines C."/>
            <person name="Rensing S.A."/>
            <person name="Riano-Pachon D.M."/>
            <person name="Richier S."/>
            <person name="Rokitta S."/>
            <person name="Shiraiwa Y."/>
            <person name="Soanes D.M."/>
            <person name="van der Giezen M."/>
            <person name="Wahlund T.M."/>
            <person name="Williams B."/>
            <person name="Wilson W."/>
            <person name="Wolfe G."/>
            <person name="Wurch L.L."/>
        </authorList>
    </citation>
    <scope>NUCLEOTIDE SEQUENCE</scope>
</reference>
<organism evidence="2 3">
    <name type="scientific">Emiliania huxleyi (strain CCMP1516)</name>
    <dbReference type="NCBI Taxonomy" id="280463"/>
    <lineage>
        <taxon>Eukaryota</taxon>
        <taxon>Haptista</taxon>
        <taxon>Haptophyta</taxon>
        <taxon>Prymnesiophyceae</taxon>
        <taxon>Isochrysidales</taxon>
        <taxon>Noelaerhabdaceae</taxon>
        <taxon>Emiliania</taxon>
    </lineage>
</organism>
<keyword evidence="3" id="KW-1185">Reference proteome</keyword>
<dbReference type="RefSeq" id="XP_005760956.1">
    <property type="nucleotide sequence ID" value="XM_005760899.1"/>
</dbReference>
<feature type="compositionally biased region" description="Polar residues" evidence="1">
    <location>
        <begin position="139"/>
        <end position="153"/>
    </location>
</feature>
<feature type="compositionally biased region" description="Basic and acidic residues" evidence="1">
    <location>
        <begin position="1"/>
        <end position="10"/>
    </location>
</feature>
<protein>
    <submittedName>
        <fullName evidence="2">Uncharacterized protein</fullName>
    </submittedName>
</protein>
<accession>A0A0D3IB92</accession>
<feature type="region of interest" description="Disordered" evidence="1">
    <location>
        <begin position="291"/>
        <end position="313"/>
    </location>
</feature>
<feature type="region of interest" description="Disordered" evidence="1">
    <location>
        <begin position="126"/>
        <end position="269"/>
    </location>
</feature>
<reference evidence="2" key="2">
    <citation type="submission" date="2024-10" db="UniProtKB">
        <authorList>
            <consortium name="EnsemblProtists"/>
        </authorList>
    </citation>
    <scope>IDENTIFICATION</scope>
</reference>
<dbReference type="EnsemblProtists" id="EOD08527">
    <property type="protein sequence ID" value="EOD08527"/>
    <property type="gene ID" value="EMIHUDRAFT_453015"/>
</dbReference>
<feature type="region of interest" description="Disordered" evidence="1">
    <location>
        <begin position="582"/>
        <end position="617"/>
    </location>
</feature>
<dbReference type="PaxDb" id="2903-EOD08527"/>
<sequence>MGLEGLHDAADDTLELGGVEPEGASADPPAAADPEAPAAPAHEPAQTADPPPPLPSAPAASTPFVMESPVPGLWNAPAPPMPALPFQGPVPGGGPSTAAGEVLQAAQSASTAALGVVASLSPLPAVDGAASEHSDSDTESIPSLVDNSGTDSDGTVADSEDTVDQDASAGEEEVEAHSPPPALSPALSPAPDCSGRSDDGSEEADSEETDSEGDGSEEEGSEVEVEEDSEGEDSEESDRGSESEASDAGAPSETAVEDEGDAGQAGSAATEWELHSGTDALAAAAGAPLNPWAPAVDTPPPAPANPLGAPPGGAQLMPAPVPMLFDTAVFGPAVFGPTAAGFAPVAGVGEAGGAASSSAGGGHSSGDFETSGASPGRARVRRALPWEMSVLVGQQAVVEGGEEALTPLRGVLCMCSSRPTRTSWPPAGRLSWVEQRGSRAAQPVHALCSECGGTTRLTCSPSVLEPAAGGPRSLWRLPPASFCSASGWKESRHFHLDGRLGCVTRHRLSGFHSFRTAVADEWVIRGEVEYAVRVDTLREPCAIAVGAVTPAALVNCDFGWAPGSAGVRREHSWGYVMEEARADGEEAPPSTRAVSLGGSGTDGVKRVDALPDGRPLPSARRGDTFRVRLSPASGRVEITLRGASMVLSLPASDAGQPLALAVGLKYAADSVTLVSAAREEGLPVP</sequence>
<feature type="region of interest" description="Disordered" evidence="1">
    <location>
        <begin position="1"/>
        <end position="101"/>
    </location>
</feature>
<evidence type="ECO:0000313" key="2">
    <source>
        <dbReference type="EnsemblProtists" id="EOD08527"/>
    </source>
</evidence>
<feature type="region of interest" description="Disordered" evidence="1">
    <location>
        <begin position="351"/>
        <end position="376"/>
    </location>
</feature>
<feature type="compositionally biased region" description="Low complexity" evidence="1">
    <location>
        <begin position="21"/>
        <end position="48"/>
    </location>
</feature>
<dbReference type="AlphaFoldDB" id="A0A0D3IB92"/>
<dbReference type="KEGG" id="ehx:EMIHUDRAFT_453015"/>
<dbReference type="Proteomes" id="UP000013827">
    <property type="component" value="Unassembled WGS sequence"/>
</dbReference>
<name>A0A0D3IB92_EMIH1</name>
<feature type="compositionally biased region" description="Acidic residues" evidence="1">
    <location>
        <begin position="158"/>
        <end position="174"/>
    </location>
</feature>
<proteinExistence type="predicted"/>
<evidence type="ECO:0000313" key="3">
    <source>
        <dbReference type="Proteomes" id="UP000013827"/>
    </source>
</evidence>
<dbReference type="HOGENOM" id="CLU_401963_0_0_1"/>
<dbReference type="GeneID" id="17254787"/>
<feature type="compositionally biased region" description="Acidic residues" evidence="1">
    <location>
        <begin position="200"/>
        <end position="236"/>
    </location>
</feature>
<evidence type="ECO:0000256" key="1">
    <source>
        <dbReference type="SAM" id="MobiDB-lite"/>
    </source>
</evidence>